<protein>
    <submittedName>
        <fullName evidence="4">BdrA1</fullName>
    </submittedName>
</protein>
<feature type="region of interest" description="Disordered" evidence="2">
    <location>
        <begin position="31"/>
        <end position="63"/>
    </location>
</feature>
<evidence type="ECO:0000256" key="1">
    <source>
        <dbReference type="SAM" id="Coils"/>
    </source>
</evidence>
<keyword evidence="3" id="KW-0812">Transmembrane</keyword>
<dbReference type="OrthoDB" id="5373088at2"/>
<evidence type="ECO:0000256" key="2">
    <source>
        <dbReference type="SAM" id="MobiDB-lite"/>
    </source>
</evidence>
<dbReference type="EMBL" id="CP001279">
    <property type="protein sequence ID" value="ACM92508.1"/>
    <property type="molecule type" value="Genomic_DNA"/>
</dbReference>
<dbReference type="STRING" id="598659.NAMH_0043"/>
<organism evidence="4 5">
    <name type="scientific">Nautilia profundicola (strain ATCC BAA-1463 / DSM 18972 / AmH)</name>
    <dbReference type="NCBI Taxonomy" id="598659"/>
    <lineage>
        <taxon>Bacteria</taxon>
        <taxon>Pseudomonadati</taxon>
        <taxon>Campylobacterota</taxon>
        <taxon>Epsilonproteobacteria</taxon>
        <taxon>Nautiliales</taxon>
        <taxon>Nautiliaceae</taxon>
        <taxon>Nautilia</taxon>
    </lineage>
</organism>
<feature type="compositionally biased region" description="Polar residues" evidence="2">
    <location>
        <begin position="51"/>
        <end position="61"/>
    </location>
</feature>
<sequence>MDTQNIENTLKKMGLVLEKLVQKVDELDKRVSKLEESSGSKKFSSEDLKAPQNQKNSTSNVSSSGFGGSFLGSLAGAIAGMGLYNLLFNHNVSPVQMGESLGMESNEINEVLQNDLSEIDSKLDEIDSKLEELDAKIDDVSADLDEDVMTSEYFESYEDEIADNDFEGGFDDFEGLDDFDV</sequence>
<dbReference type="AlphaFoldDB" id="B9L776"/>
<proteinExistence type="predicted"/>
<dbReference type="KEGG" id="nam:NAMH_0043"/>
<evidence type="ECO:0000313" key="5">
    <source>
        <dbReference type="Proteomes" id="UP000000448"/>
    </source>
</evidence>
<keyword evidence="5" id="KW-1185">Reference proteome</keyword>
<dbReference type="RefSeq" id="WP_012663879.1">
    <property type="nucleotide sequence ID" value="NC_012115.1"/>
</dbReference>
<name>B9L776_NAUPA</name>
<accession>B9L776</accession>
<keyword evidence="3" id="KW-1133">Transmembrane helix</keyword>
<gene>
    <name evidence="4" type="ordered locus">NAMH_0043</name>
</gene>
<evidence type="ECO:0000313" key="4">
    <source>
        <dbReference type="EMBL" id="ACM92508.1"/>
    </source>
</evidence>
<dbReference type="eggNOG" id="COG3416">
    <property type="taxonomic scope" value="Bacteria"/>
</dbReference>
<keyword evidence="1" id="KW-0175">Coiled coil</keyword>
<evidence type="ECO:0000256" key="3">
    <source>
        <dbReference type="SAM" id="Phobius"/>
    </source>
</evidence>
<reference evidence="4 5" key="1">
    <citation type="journal article" date="2009" name="PLoS Genet.">
        <title>Adaptations to submarine hydrothermal environments exemplified by the genome of Nautilia profundicola.</title>
        <authorList>
            <person name="Campbell B.J."/>
            <person name="Smith J.L."/>
            <person name="Hanson T.E."/>
            <person name="Klotz M.G."/>
            <person name="Stein L.Y."/>
            <person name="Lee C.K."/>
            <person name="Wu D."/>
            <person name="Robinson J.M."/>
            <person name="Khouri H.M."/>
            <person name="Eisen J.A."/>
            <person name="Cary S.C."/>
        </authorList>
    </citation>
    <scope>NUCLEOTIDE SEQUENCE [LARGE SCALE GENOMIC DNA]</scope>
    <source>
        <strain evidence="5">ATCC BAA-1463 / DSM 18972 / AmH</strain>
    </source>
</reference>
<keyword evidence="3" id="KW-0472">Membrane</keyword>
<feature type="transmembrane region" description="Helical" evidence="3">
    <location>
        <begin position="66"/>
        <end position="87"/>
    </location>
</feature>
<feature type="coiled-coil region" evidence="1">
    <location>
        <begin position="109"/>
        <end position="143"/>
    </location>
</feature>
<feature type="compositionally biased region" description="Basic and acidic residues" evidence="2">
    <location>
        <begin position="31"/>
        <end position="49"/>
    </location>
</feature>
<dbReference type="Proteomes" id="UP000000448">
    <property type="component" value="Chromosome"/>
</dbReference>
<dbReference type="HOGENOM" id="CLU_1487534_0_0_7"/>